<evidence type="ECO:0000259" key="8">
    <source>
        <dbReference type="Pfam" id="PF21485"/>
    </source>
</evidence>
<feature type="compositionally biased region" description="Basic and acidic residues" evidence="7">
    <location>
        <begin position="686"/>
        <end position="696"/>
    </location>
</feature>
<feature type="compositionally biased region" description="Polar residues" evidence="7">
    <location>
        <begin position="744"/>
        <end position="753"/>
    </location>
</feature>
<dbReference type="Gene3D" id="2.40.50.140">
    <property type="entry name" value="Nucleic acid-binding proteins"/>
    <property type="match status" value="1"/>
</dbReference>
<dbReference type="CDD" id="cd04469">
    <property type="entry name" value="S1_Hex1"/>
    <property type="match status" value="1"/>
</dbReference>
<dbReference type="Gene3D" id="2.30.30.30">
    <property type="match status" value="1"/>
</dbReference>
<keyword evidence="3" id="KW-0805">Transcription regulation</keyword>
<feature type="domain" description="Translation initiation factor 5A-like N-terminal" evidence="8">
    <location>
        <begin position="763"/>
        <end position="814"/>
    </location>
</feature>
<evidence type="ECO:0000256" key="3">
    <source>
        <dbReference type="ARBA" id="ARBA00023015"/>
    </source>
</evidence>
<dbReference type="InterPro" id="IPR048670">
    <property type="entry name" value="IF5A-like_N"/>
</dbReference>
<evidence type="ECO:0000256" key="2">
    <source>
        <dbReference type="ARBA" id="ARBA00022833"/>
    </source>
</evidence>
<dbReference type="InterPro" id="IPR012340">
    <property type="entry name" value="NA-bd_OB-fold"/>
</dbReference>
<dbReference type="EMBL" id="JAKJXO020000005">
    <property type="protein sequence ID" value="KAL1604968.1"/>
    <property type="molecule type" value="Genomic_DNA"/>
</dbReference>
<keyword evidence="5" id="KW-0804">Transcription</keyword>
<dbReference type="PANTHER" id="PTHR36206:SF12">
    <property type="entry name" value="ASPERCRYPTIN BIOSYNTHESIS CLUSTER-SPECIFIC TRANSCRIPTION REGULATOR ATNN-RELATED"/>
    <property type="match status" value="1"/>
</dbReference>
<accession>A0ABR3RL11</accession>
<comment type="caution">
    <text evidence="9">The sequence shown here is derived from an EMBL/GenBank/DDBJ whole genome shotgun (WGS) entry which is preliminary data.</text>
</comment>
<dbReference type="InterPro" id="IPR037318">
    <property type="entry name" value="Hex1_S1"/>
</dbReference>
<evidence type="ECO:0000313" key="10">
    <source>
        <dbReference type="Proteomes" id="UP001521785"/>
    </source>
</evidence>
<reference evidence="9 10" key="1">
    <citation type="submission" date="2024-02" db="EMBL/GenBank/DDBJ databases">
        <title>De novo assembly and annotation of 12 fungi associated with fruit tree decline syndrome in Ontario, Canada.</title>
        <authorList>
            <person name="Sulman M."/>
            <person name="Ellouze W."/>
            <person name="Ilyukhin E."/>
        </authorList>
    </citation>
    <scope>NUCLEOTIDE SEQUENCE [LARGE SCALE GENOMIC DNA]</scope>
    <source>
        <strain evidence="9 10">M42-189</strain>
    </source>
</reference>
<feature type="region of interest" description="Disordered" evidence="7">
    <location>
        <begin position="677"/>
        <end position="696"/>
    </location>
</feature>
<gene>
    <name evidence="9" type="ORF">SLS60_004509</name>
</gene>
<dbReference type="PANTHER" id="PTHR36206">
    <property type="entry name" value="ASPERCRYPTIN BIOSYNTHESIS CLUSTER-SPECIFIC TRANSCRIPTION REGULATOR ATNN-RELATED"/>
    <property type="match status" value="1"/>
</dbReference>
<sequence>MPVVPDDLTDKQIAFAIEQSNRAIQELTKSSSQRTMPDMMDVMTACVMFYCLCCFQGHQATALEHLHSGLKILHQLDQAMDCRTDDQEVHPVSLKTLRAIFVTMDVQARGVMSKEMLETWAKRPKRNFSSPPRRFVTFAQARYAFEAVYHELMGFMQGLDIDPPPPEVDPSEWIQSEYEQFQSAFDALSICLDEFLAPLTHITIQEDRDSVLGIKLFREQIRIYLRLFKGFDPVKRTREIEWQVEEEDMKTILDLACELLRAPPDVSVPAGAQPDDYYPDNTDPAYETKRDIPAYSRPVFSSNSGLLSALWLVVSKSRSSALRRRAIALMLDFPRREGIWDGVVAGRVAWEVLRLEETAVDGVLGADPERQAETIPDINKVRDCNITYIAPRVMEVEFRSLSQWEAGPNARGIKKVLACVFPSSYKNVSKDAVKESTKVQVEAKAELPQAGREGHSERQESFSVHVNQPAERPAKHRDTYTEEVRVFEDRQRRPQQPQQHREEVHIHEEHRYRQPEQVRRTERVEVDIHEHRDSRDRTYDRDFNAVQGAQSDYATTQVDVSERQFRERTRPIVGGYAHDSHNLSTEPNYEQASRYRKESFDAKHDTYPSRREVDAVDSRYPHREEVRVETTRSTVDAPKKHKRDMGYYDDDGHYHSFRHGIKEAAHKVADHIAHPIHGSRHHHSHDHSSKASQHKDIREDIVVKEKYTTSSAPAPTHFRDTHVPAPAPRASAPAPAPTYRPSAGPSTVSSHKTVTTRKMAPPNTITIPCHHIRIGDLLILQGRPCQVIRITTSSQTGQHRYLGVDLFTKQLHEESSFISNPAPSVVVQNMLGPVFKQYRVLDIREDGRVVAMTETGDVKQGLPILDQSNLLQRLTESFDNGRGSVRILVINDDGMEMAVDYKVVHGSRL</sequence>
<dbReference type="InterPro" id="IPR008991">
    <property type="entry name" value="Translation_prot_SH3-like_sf"/>
</dbReference>
<protein>
    <recommendedName>
        <fullName evidence="8">Translation initiation factor 5A-like N-terminal domain-containing protein</fullName>
    </recommendedName>
</protein>
<feature type="region of interest" description="Disordered" evidence="7">
    <location>
        <begin position="624"/>
        <end position="648"/>
    </location>
</feature>
<feature type="compositionally biased region" description="Low complexity" evidence="7">
    <location>
        <begin position="728"/>
        <end position="743"/>
    </location>
</feature>
<name>A0ABR3RL11_9PLEO</name>
<dbReference type="Proteomes" id="UP001521785">
    <property type="component" value="Unassembled WGS sequence"/>
</dbReference>
<keyword evidence="4" id="KW-0238">DNA-binding</keyword>
<keyword evidence="1" id="KW-0479">Metal-binding</keyword>
<keyword evidence="6" id="KW-0539">Nucleus</keyword>
<dbReference type="SUPFAM" id="SSF50104">
    <property type="entry name" value="Translation proteins SH3-like domain"/>
    <property type="match status" value="1"/>
</dbReference>
<evidence type="ECO:0000256" key="5">
    <source>
        <dbReference type="ARBA" id="ARBA00023163"/>
    </source>
</evidence>
<evidence type="ECO:0000256" key="6">
    <source>
        <dbReference type="ARBA" id="ARBA00023242"/>
    </source>
</evidence>
<dbReference type="InterPro" id="IPR052360">
    <property type="entry name" value="Transcr_Regulatory_Proteins"/>
</dbReference>
<keyword evidence="10" id="KW-1185">Reference proteome</keyword>
<organism evidence="9 10">
    <name type="scientific">Paraconiothyrium brasiliense</name>
    <dbReference type="NCBI Taxonomy" id="300254"/>
    <lineage>
        <taxon>Eukaryota</taxon>
        <taxon>Fungi</taxon>
        <taxon>Dikarya</taxon>
        <taxon>Ascomycota</taxon>
        <taxon>Pezizomycotina</taxon>
        <taxon>Dothideomycetes</taxon>
        <taxon>Pleosporomycetidae</taxon>
        <taxon>Pleosporales</taxon>
        <taxon>Massarineae</taxon>
        <taxon>Didymosphaeriaceae</taxon>
        <taxon>Paraconiothyrium</taxon>
    </lineage>
</organism>
<feature type="region of interest" description="Disordered" evidence="7">
    <location>
        <begin position="708"/>
        <end position="757"/>
    </location>
</feature>
<dbReference type="SUPFAM" id="SSF50249">
    <property type="entry name" value="Nucleic acid-binding proteins"/>
    <property type="match status" value="1"/>
</dbReference>
<proteinExistence type="predicted"/>
<dbReference type="Pfam" id="PF21485">
    <property type="entry name" value="IF5A-like_N"/>
    <property type="match status" value="1"/>
</dbReference>
<evidence type="ECO:0000256" key="1">
    <source>
        <dbReference type="ARBA" id="ARBA00022723"/>
    </source>
</evidence>
<evidence type="ECO:0000256" key="4">
    <source>
        <dbReference type="ARBA" id="ARBA00023125"/>
    </source>
</evidence>
<dbReference type="InterPro" id="IPR014722">
    <property type="entry name" value="Rib_uL2_dom2"/>
</dbReference>
<evidence type="ECO:0000313" key="9">
    <source>
        <dbReference type="EMBL" id="KAL1604968.1"/>
    </source>
</evidence>
<feature type="region of interest" description="Disordered" evidence="7">
    <location>
        <begin position="445"/>
        <end position="476"/>
    </location>
</feature>
<keyword evidence="2" id="KW-0862">Zinc</keyword>
<evidence type="ECO:0000256" key="7">
    <source>
        <dbReference type="SAM" id="MobiDB-lite"/>
    </source>
</evidence>